<keyword evidence="2" id="KW-1185">Reference proteome</keyword>
<evidence type="ECO:0000313" key="1">
    <source>
        <dbReference type="EMBL" id="KAK1140830.1"/>
    </source>
</evidence>
<proteinExistence type="predicted"/>
<sequence length="454" mass="49197">MLPSSAAPSQGSSQLGRRFRSFLCPAHFFSPRLFYVYCLIFLSITALIGVKMHLKSYLPVALLGVPALAQSPPSSSASDPFKVYTISAQNITAKLIPYGARLTSLLVPDRHGKPQDIVVGYDDPKDYLKDTETNHTFFGAVVGRYANRIKNGTFEVDSTKYQIATNENDGADTLHGGKVGYDARNWTVTSHTNTSVTFTLYDRGLEKFPGDVITHAVFAVDSTPSADNPAGLPQLTTKLISLALTETTPIMLSNHIYWNLNAFQKPTILNDTFLQLPHSHRLIGTDGILIPNGTLLGVDSYKGSPDFTQGKLVGRDLKDTEGLCGDDCTGYDNCFIVDRPVQSAASNSLVPVLRTNSSATGISLEVATNQQAVQIYSCNGQNGTIPIKPSQAKKNKDAKIDGPKGVNKYGCLVIEPEGWIDGINNPEWGQLGDQIFSPQSAPAVNWATYKFGTV</sequence>
<gene>
    <name evidence="1" type="ORF">N8T08_009827</name>
</gene>
<dbReference type="Proteomes" id="UP001177260">
    <property type="component" value="Unassembled WGS sequence"/>
</dbReference>
<organism evidence="1 2">
    <name type="scientific">Aspergillus melleus</name>
    <dbReference type="NCBI Taxonomy" id="138277"/>
    <lineage>
        <taxon>Eukaryota</taxon>
        <taxon>Fungi</taxon>
        <taxon>Dikarya</taxon>
        <taxon>Ascomycota</taxon>
        <taxon>Pezizomycotina</taxon>
        <taxon>Eurotiomycetes</taxon>
        <taxon>Eurotiomycetidae</taxon>
        <taxon>Eurotiales</taxon>
        <taxon>Aspergillaceae</taxon>
        <taxon>Aspergillus</taxon>
        <taxon>Aspergillus subgen. Circumdati</taxon>
    </lineage>
</organism>
<accession>A0ACC3ATB3</accession>
<name>A0ACC3ATB3_9EURO</name>
<protein>
    <submittedName>
        <fullName evidence="1">Uncharacterized protein</fullName>
    </submittedName>
</protein>
<reference evidence="1 2" key="1">
    <citation type="journal article" date="2023" name="ACS Omega">
        <title>Identification of the Neoaspergillic Acid Biosynthesis Gene Cluster by Establishing an In Vitro CRISPR-Ribonucleoprotein Genetic System in Aspergillus melleus.</title>
        <authorList>
            <person name="Yuan B."/>
            <person name="Grau M.F."/>
            <person name="Murata R.M."/>
            <person name="Torok T."/>
            <person name="Venkateswaran K."/>
            <person name="Stajich J.E."/>
            <person name="Wang C.C.C."/>
        </authorList>
    </citation>
    <scope>NUCLEOTIDE SEQUENCE [LARGE SCALE GENOMIC DNA]</scope>
    <source>
        <strain evidence="1 2">IMV 1140</strain>
    </source>
</reference>
<comment type="caution">
    <text evidence="1">The sequence shown here is derived from an EMBL/GenBank/DDBJ whole genome shotgun (WGS) entry which is preliminary data.</text>
</comment>
<evidence type="ECO:0000313" key="2">
    <source>
        <dbReference type="Proteomes" id="UP001177260"/>
    </source>
</evidence>
<dbReference type="EMBL" id="JAOPJF010000074">
    <property type="protein sequence ID" value="KAK1140830.1"/>
    <property type="molecule type" value="Genomic_DNA"/>
</dbReference>